<keyword evidence="3" id="KW-0732">Signal</keyword>
<evidence type="ECO:0000259" key="4">
    <source>
        <dbReference type="Pfam" id="PF00496"/>
    </source>
</evidence>
<dbReference type="Proteomes" id="UP001223420">
    <property type="component" value="Unassembled WGS sequence"/>
</dbReference>
<feature type="signal peptide" evidence="3">
    <location>
        <begin position="1"/>
        <end position="28"/>
    </location>
</feature>
<dbReference type="Gene3D" id="3.10.105.10">
    <property type="entry name" value="Dipeptide-binding Protein, Domain 3"/>
    <property type="match status" value="1"/>
</dbReference>
<feature type="chain" id="PRO_5042484969" evidence="3">
    <location>
        <begin position="29"/>
        <end position="540"/>
    </location>
</feature>
<dbReference type="PANTHER" id="PTHR30290">
    <property type="entry name" value="PERIPLASMIC BINDING COMPONENT OF ABC TRANSPORTER"/>
    <property type="match status" value="1"/>
</dbReference>
<evidence type="ECO:0000256" key="1">
    <source>
        <dbReference type="ARBA" id="ARBA00004418"/>
    </source>
</evidence>
<comment type="similarity">
    <text evidence="2">Belongs to the bacterial solute-binding protein 5 family.</text>
</comment>
<dbReference type="EMBL" id="JAUSWL010000001">
    <property type="protein sequence ID" value="MDQ0541150.1"/>
    <property type="molecule type" value="Genomic_DNA"/>
</dbReference>
<protein>
    <submittedName>
        <fullName evidence="5">ABC-type transport system substrate-binding protein</fullName>
    </submittedName>
</protein>
<dbReference type="GO" id="GO:0030288">
    <property type="term" value="C:outer membrane-bounded periplasmic space"/>
    <property type="evidence" value="ECO:0007669"/>
    <property type="project" value="UniProtKB-ARBA"/>
</dbReference>
<dbReference type="InterPro" id="IPR030678">
    <property type="entry name" value="Peptide/Ni-bd"/>
</dbReference>
<comment type="subcellular location">
    <subcellularLocation>
        <location evidence="1">Periplasm</location>
    </subcellularLocation>
</comment>
<reference evidence="5" key="1">
    <citation type="submission" date="2023-07" db="EMBL/GenBank/DDBJ databases">
        <title>Genomic Encyclopedia of Type Strains, Phase IV (KMG-IV): sequencing the most valuable type-strain genomes for metagenomic binning, comparative biology and taxonomic classification.</title>
        <authorList>
            <person name="Goeker M."/>
        </authorList>
    </citation>
    <scope>NUCLEOTIDE SEQUENCE</scope>
    <source>
        <strain evidence="5">DSM 19569</strain>
    </source>
</reference>
<dbReference type="AlphaFoldDB" id="A0AAJ1WU28"/>
<sequence>MLSRLKTLSARAALAGALALSASTAALAQGTLRIGMTASDIPLTTGQTDNGGEGMRFLGYTVYDGLINWDLSSAELASDLVPGLATSWTVDAADKTKWTFKLRPGVKFHDGSDFTADAVVWNLDKLLKSDAPQYDPRQSAQGKTRIPAVATYKAVDPLTVEIVTKAPDATLPYQIAWIMMSSPAQWEKVGKSWDAFAKQPSGTGPWKLTLFAPRERAEMVPFKEYWDTNRVPKLDKLVLVPLPEANARVAALRSGQVDWIEAPAPDAVASLKGAGFTIVTNAYPHNWTWHLSQVEGSPWNDIRVRKAANLAIDRDGLKELLGGLAIPAKGFMPPGHQWFGHPTFDVTYDPEAAKKLLAEAGYSPAKPLKLKVAISASGSGQMQPLPMNEFVQQNLADVGIQVDYEVVEWNTLINIWRAGAKADISRGVSAINYSYFIQDPFTGFIRHLQSNFAPPNGTNWGYYSDPAMDKLFDQVRNTFDKFEQTKVLEKVHEKYVDDALFIMITHDVNPRAMSPKVKGFVQAQNWFQDFSKITIATAGR</sequence>
<dbReference type="GO" id="GO:0043190">
    <property type="term" value="C:ATP-binding cassette (ABC) transporter complex"/>
    <property type="evidence" value="ECO:0007669"/>
    <property type="project" value="InterPro"/>
</dbReference>
<name>A0AAJ1WU28_9HYPH</name>
<dbReference type="PIRSF" id="PIRSF002741">
    <property type="entry name" value="MppA"/>
    <property type="match status" value="1"/>
</dbReference>
<dbReference type="Pfam" id="PF00496">
    <property type="entry name" value="SBP_bac_5"/>
    <property type="match status" value="1"/>
</dbReference>
<comment type="caution">
    <text evidence="5">The sequence shown here is derived from an EMBL/GenBank/DDBJ whole genome shotgun (WGS) entry which is preliminary data.</text>
</comment>
<evidence type="ECO:0000256" key="3">
    <source>
        <dbReference type="SAM" id="SignalP"/>
    </source>
</evidence>
<dbReference type="RefSeq" id="WP_230365167.1">
    <property type="nucleotide sequence ID" value="NZ_JAJALK010000001.1"/>
</dbReference>
<gene>
    <name evidence="5" type="ORF">QO001_000058</name>
</gene>
<accession>A0AAJ1WU28</accession>
<dbReference type="Gene3D" id="3.90.76.10">
    <property type="entry name" value="Dipeptide-binding Protein, Domain 1"/>
    <property type="match status" value="1"/>
</dbReference>
<dbReference type="PANTHER" id="PTHR30290:SF83">
    <property type="entry name" value="ABC TRANSPORTER SUBSTRATE-BINDING PROTEIN"/>
    <property type="match status" value="1"/>
</dbReference>
<proteinExistence type="inferred from homology"/>
<dbReference type="InterPro" id="IPR000914">
    <property type="entry name" value="SBP_5_dom"/>
</dbReference>
<dbReference type="CDD" id="cd08495">
    <property type="entry name" value="PBP2_NikA_DppA_OppA_like_8"/>
    <property type="match status" value="1"/>
</dbReference>
<evidence type="ECO:0000256" key="2">
    <source>
        <dbReference type="ARBA" id="ARBA00005695"/>
    </source>
</evidence>
<dbReference type="Gene3D" id="3.40.190.10">
    <property type="entry name" value="Periplasmic binding protein-like II"/>
    <property type="match status" value="1"/>
</dbReference>
<feature type="domain" description="Solute-binding protein family 5" evidence="4">
    <location>
        <begin position="80"/>
        <end position="419"/>
    </location>
</feature>
<dbReference type="GO" id="GO:1904680">
    <property type="term" value="F:peptide transmembrane transporter activity"/>
    <property type="evidence" value="ECO:0007669"/>
    <property type="project" value="TreeGrafter"/>
</dbReference>
<dbReference type="SUPFAM" id="SSF53850">
    <property type="entry name" value="Periplasmic binding protein-like II"/>
    <property type="match status" value="1"/>
</dbReference>
<evidence type="ECO:0000313" key="5">
    <source>
        <dbReference type="EMBL" id="MDQ0541150.1"/>
    </source>
</evidence>
<dbReference type="GO" id="GO:0015833">
    <property type="term" value="P:peptide transport"/>
    <property type="evidence" value="ECO:0007669"/>
    <property type="project" value="TreeGrafter"/>
</dbReference>
<dbReference type="InterPro" id="IPR039424">
    <property type="entry name" value="SBP_5"/>
</dbReference>
<organism evidence="5 6">
    <name type="scientific">Methylobacterium brachiatum</name>
    <dbReference type="NCBI Taxonomy" id="269660"/>
    <lineage>
        <taxon>Bacteria</taxon>
        <taxon>Pseudomonadati</taxon>
        <taxon>Pseudomonadota</taxon>
        <taxon>Alphaproteobacteria</taxon>
        <taxon>Hyphomicrobiales</taxon>
        <taxon>Methylobacteriaceae</taxon>
        <taxon>Methylobacterium</taxon>
    </lineage>
</organism>
<evidence type="ECO:0000313" key="6">
    <source>
        <dbReference type="Proteomes" id="UP001223420"/>
    </source>
</evidence>